<accession>A0A2U9P1C1</accession>
<dbReference type="RefSeq" id="WP_110628377.1">
    <property type="nucleotide sequence ID" value="NZ_CP029788.1"/>
</dbReference>
<organism evidence="1 2">
    <name type="scientific">Streptomyces actuosus</name>
    <dbReference type="NCBI Taxonomy" id="1885"/>
    <lineage>
        <taxon>Bacteria</taxon>
        <taxon>Bacillati</taxon>
        <taxon>Actinomycetota</taxon>
        <taxon>Actinomycetes</taxon>
        <taxon>Kitasatosporales</taxon>
        <taxon>Streptomycetaceae</taxon>
        <taxon>Streptomyces</taxon>
    </lineage>
</organism>
<dbReference type="KEGG" id="sact:DMT42_14775"/>
<protein>
    <submittedName>
        <fullName evidence="1">Uncharacterized protein</fullName>
    </submittedName>
</protein>
<dbReference type="InterPro" id="IPR046003">
    <property type="entry name" value="DUF5959"/>
</dbReference>
<reference evidence="1 2" key="1">
    <citation type="submission" date="2018-06" db="EMBL/GenBank/DDBJ databases">
        <title>The complete genome sequence of a nosiheptide producer Streptomyces actuosus ATCC 25421: deducing the ability of producing a new class III lantibiotics.</title>
        <authorList>
            <person name="Liu W."/>
            <person name="Sun F."/>
            <person name="Hu Y."/>
        </authorList>
    </citation>
    <scope>NUCLEOTIDE SEQUENCE [LARGE SCALE GENOMIC DNA]</scope>
    <source>
        <strain evidence="1 2">ATCC 25421</strain>
    </source>
</reference>
<proteinExistence type="predicted"/>
<name>A0A2U9P1C1_STRAS</name>
<dbReference type="EMBL" id="CP029788">
    <property type="protein sequence ID" value="AWT43459.1"/>
    <property type="molecule type" value="Genomic_DNA"/>
</dbReference>
<dbReference type="Pfam" id="PF19384">
    <property type="entry name" value="DUF5959"/>
    <property type="match status" value="1"/>
</dbReference>
<evidence type="ECO:0000313" key="1">
    <source>
        <dbReference type="EMBL" id="AWT43459.1"/>
    </source>
</evidence>
<evidence type="ECO:0000313" key="2">
    <source>
        <dbReference type="Proteomes" id="UP000247634"/>
    </source>
</evidence>
<dbReference type="Proteomes" id="UP000247634">
    <property type="component" value="Chromosome"/>
</dbReference>
<gene>
    <name evidence="1" type="ORF">DMT42_14775</name>
</gene>
<dbReference type="OrthoDB" id="3370158at2"/>
<keyword evidence="2" id="KW-1185">Reference proteome</keyword>
<sequence length="151" mass="17127">MLPLIDLTDGDNHFCVRVRGRHRPGVLPLHDRLDAELELTSSFVRGRLPMTLSPADLRAWSACLDLLARGQDAVWRDDDRSPAITVLLHDEEYAAPAIRVEDPGRSDVLVVMPLGLEDGWVEGQRGLLERVLERWPSEVRETGPGVYEWRR</sequence>
<dbReference type="AlphaFoldDB" id="A0A2U9P1C1"/>